<gene>
    <name evidence="14" type="ORF">JDV02_007508</name>
</gene>
<dbReference type="KEGG" id="ptkz:JDV02_007508"/>
<dbReference type="PANTHER" id="PTHR11954">
    <property type="entry name" value="D-DOPACHROME DECARBOXYLASE"/>
    <property type="match status" value="1"/>
</dbReference>
<feature type="compositionally biased region" description="Low complexity" evidence="13">
    <location>
        <begin position="256"/>
        <end position="267"/>
    </location>
</feature>
<feature type="region of interest" description="Disordered" evidence="13">
    <location>
        <begin position="1"/>
        <end position="45"/>
    </location>
</feature>
<dbReference type="GeneID" id="72069456"/>
<feature type="region of interest" description="Disordered" evidence="13">
    <location>
        <begin position="72"/>
        <end position="98"/>
    </location>
</feature>
<accession>A0A9Q8VE74</accession>
<feature type="compositionally biased region" description="Pro residues" evidence="13">
    <location>
        <begin position="28"/>
        <end position="41"/>
    </location>
</feature>
<evidence type="ECO:0000313" key="15">
    <source>
        <dbReference type="Proteomes" id="UP000829364"/>
    </source>
</evidence>
<evidence type="ECO:0000256" key="9">
    <source>
        <dbReference type="ARBA" id="ARBA00039086"/>
    </source>
</evidence>
<comment type="catalytic activity">
    <reaction evidence="6">
        <text>3-phenylpyruvate = enol-phenylpyruvate</text>
        <dbReference type="Rhea" id="RHEA:17097"/>
        <dbReference type="ChEBI" id="CHEBI:16815"/>
        <dbReference type="ChEBI" id="CHEBI:18005"/>
        <dbReference type="EC" id="5.3.2.1"/>
    </reaction>
</comment>
<evidence type="ECO:0000256" key="4">
    <source>
        <dbReference type="ARBA" id="ARBA00022525"/>
    </source>
</evidence>
<reference evidence="14" key="1">
    <citation type="submission" date="2021-11" db="EMBL/GenBank/DDBJ databases">
        <title>Purpureocillium_takamizusanense_genome.</title>
        <authorList>
            <person name="Nguyen N.-H."/>
        </authorList>
    </citation>
    <scope>NUCLEOTIDE SEQUENCE</scope>
    <source>
        <strain evidence="14">PT3</strain>
    </source>
</reference>
<proteinExistence type="inferred from homology"/>
<dbReference type="Pfam" id="PF01187">
    <property type="entry name" value="MIF"/>
    <property type="match status" value="1"/>
</dbReference>
<dbReference type="EC" id="5.3.2.1" evidence="9"/>
<keyword evidence="4" id="KW-0964">Secreted</keyword>
<feature type="compositionally biased region" description="Polar residues" evidence="13">
    <location>
        <begin position="83"/>
        <end position="93"/>
    </location>
</feature>
<evidence type="ECO:0000256" key="7">
    <source>
        <dbReference type="ARBA" id="ARBA00036823"/>
    </source>
</evidence>
<protein>
    <recommendedName>
        <fullName evidence="12">L-dopachrome isomerase</fullName>
        <ecNumber evidence="9">5.3.2.1</ecNumber>
        <ecNumber evidence="8">5.3.3.12</ecNumber>
    </recommendedName>
    <alternativeName>
        <fullName evidence="10">L-dopachrome tautomerase</fullName>
    </alternativeName>
    <alternativeName>
        <fullName evidence="11">Phenylpyruvate tautomerase</fullName>
    </alternativeName>
</protein>
<dbReference type="AlphaFoldDB" id="A0A9Q8VE74"/>
<name>A0A9Q8VE74_9HYPO</name>
<evidence type="ECO:0000256" key="12">
    <source>
        <dbReference type="ARBA" id="ARBA00042730"/>
    </source>
</evidence>
<evidence type="ECO:0000256" key="13">
    <source>
        <dbReference type="SAM" id="MobiDB-lite"/>
    </source>
</evidence>
<dbReference type="EMBL" id="CP086360">
    <property type="protein sequence ID" value="UNI21527.1"/>
    <property type="molecule type" value="Genomic_DNA"/>
</dbReference>
<dbReference type="SUPFAM" id="SSF55331">
    <property type="entry name" value="Tautomerase/MIF"/>
    <property type="match status" value="1"/>
</dbReference>
<keyword evidence="3" id="KW-0202">Cytokine</keyword>
<dbReference type="PANTHER" id="PTHR11954:SF6">
    <property type="entry name" value="MACROPHAGE MIGRATION INHIBITORY FACTOR"/>
    <property type="match status" value="1"/>
</dbReference>
<evidence type="ECO:0000256" key="5">
    <source>
        <dbReference type="ARBA" id="ARBA00023235"/>
    </source>
</evidence>
<sequence>MMRTGTPVHSRSASPVVMSVPLSRKPLPRNPPARPPPPPSIPLMERRIGTDVSRPTLEPLMEREANMFIAAPRMPQPGDTTGLARQTPPQAHKSSALPKDQIRAQAIVLAEVRTNVMVTNEYTFITELSTHLSIRYGRPVTSIVVTLQHSICMLFGGSFEPAYTVTVSALPGQMQMTSNKRNVALLQAHLFQALRVPPKRGFVRFAPVTDECSGWGGKTVAGQIGEVMGTAVKAPATRDPGNEAGRGAFKLRGKTSRPADSAAASRSGTPVPPGGRQGVPKESSSGPASKPAEPTGTTAATKEKAEEKRSFVDKVFRRNRK</sequence>
<evidence type="ECO:0000256" key="3">
    <source>
        <dbReference type="ARBA" id="ARBA00022514"/>
    </source>
</evidence>
<evidence type="ECO:0000256" key="1">
    <source>
        <dbReference type="ARBA" id="ARBA00004613"/>
    </source>
</evidence>
<dbReference type="RefSeq" id="XP_047845008.1">
    <property type="nucleotide sequence ID" value="XM_047989009.1"/>
</dbReference>
<dbReference type="GO" id="GO:0004167">
    <property type="term" value="F:dopachrome isomerase activity"/>
    <property type="evidence" value="ECO:0007669"/>
    <property type="project" value="UniProtKB-EC"/>
</dbReference>
<evidence type="ECO:0000256" key="8">
    <source>
        <dbReference type="ARBA" id="ARBA00038932"/>
    </source>
</evidence>
<evidence type="ECO:0000256" key="6">
    <source>
        <dbReference type="ARBA" id="ARBA00036735"/>
    </source>
</evidence>
<dbReference type="InterPro" id="IPR001398">
    <property type="entry name" value="Macrophage_inhib_fac"/>
</dbReference>
<dbReference type="EC" id="5.3.3.12" evidence="8"/>
<feature type="region of interest" description="Disordered" evidence="13">
    <location>
        <begin position="232"/>
        <end position="321"/>
    </location>
</feature>
<organism evidence="14 15">
    <name type="scientific">Purpureocillium takamizusanense</name>
    <dbReference type="NCBI Taxonomy" id="2060973"/>
    <lineage>
        <taxon>Eukaryota</taxon>
        <taxon>Fungi</taxon>
        <taxon>Dikarya</taxon>
        <taxon>Ascomycota</taxon>
        <taxon>Pezizomycotina</taxon>
        <taxon>Sordariomycetes</taxon>
        <taxon>Hypocreomycetidae</taxon>
        <taxon>Hypocreales</taxon>
        <taxon>Ophiocordycipitaceae</taxon>
        <taxon>Purpureocillium</taxon>
    </lineage>
</organism>
<dbReference type="Gene3D" id="3.30.429.10">
    <property type="entry name" value="Macrophage Migration Inhibitory Factor"/>
    <property type="match status" value="1"/>
</dbReference>
<dbReference type="Proteomes" id="UP000829364">
    <property type="component" value="Chromosome 7"/>
</dbReference>
<comment type="subcellular location">
    <subcellularLocation>
        <location evidence="1">Secreted</location>
    </subcellularLocation>
</comment>
<feature type="compositionally biased region" description="Low complexity" evidence="13">
    <location>
        <begin position="290"/>
        <end position="300"/>
    </location>
</feature>
<dbReference type="InterPro" id="IPR014347">
    <property type="entry name" value="Tautomerase/MIF_sf"/>
</dbReference>
<evidence type="ECO:0000256" key="11">
    <source>
        <dbReference type="ARBA" id="ARBA00041912"/>
    </source>
</evidence>
<dbReference type="GO" id="GO:0005576">
    <property type="term" value="C:extracellular region"/>
    <property type="evidence" value="ECO:0007669"/>
    <property type="project" value="UniProtKB-SubCell"/>
</dbReference>
<keyword evidence="5" id="KW-0413">Isomerase</keyword>
<dbReference type="OrthoDB" id="255819at2759"/>
<dbReference type="GO" id="GO:0050178">
    <property type="term" value="F:phenylpyruvate tautomerase activity"/>
    <property type="evidence" value="ECO:0007669"/>
    <property type="project" value="UniProtKB-EC"/>
</dbReference>
<feature type="compositionally biased region" description="Basic and acidic residues" evidence="13">
    <location>
        <begin position="301"/>
        <end position="321"/>
    </location>
</feature>
<comment type="catalytic activity">
    <reaction evidence="7">
        <text>L-dopachrome = 5,6-dihydroxyindole-2-carboxylate</text>
        <dbReference type="Rhea" id="RHEA:13041"/>
        <dbReference type="ChEBI" id="CHEBI:16875"/>
        <dbReference type="ChEBI" id="CHEBI:57509"/>
        <dbReference type="EC" id="5.3.3.12"/>
    </reaction>
</comment>
<evidence type="ECO:0000256" key="10">
    <source>
        <dbReference type="ARBA" id="ARBA00041631"/>
    </source>
</evidence>
<keyword evidence="15" id="KW-1185">Reference proteome</keyword>
<comment type="similarity">
    <text evidence="2">Belongs to the MIF family.</text>
</comment>
<evidence type="ECO:0000313" key="14">
    <source>
        <dbReference type="EMBL" id="UNI21527.1"/>
    </source>
</evidence>
<evidence type="ECO:0000256" key="2">
    <source>
        <dbReference type="ARBA" id="ARBA00005851"/>
    </source>
</evidence>